<dbReference type="PANTHER" id="PTHR34474">
    <property type="entry name" value="SIGNAL TRANSDUCTION PROTEIN TRAP"/>
    <property type="match status" value="1"/>
</dbReference>
<evidence type="ECO:0000313" key="3">
    <source>
        <dbReference type="Proteomes" id="UP000825123"/>
    </source>
</evidence>
<protein>
    <submittedName>
        <fullName evidence="2">Antibiotic biosynthesis monooxygenase</fullName>
    </submittedName>
</protein>
<dbReference type="RefSeq" id="WP_221288265.1">
    <property type="nucleotide sequence ID" value="NZ_AP024597.1"/>
</dbReference>
<dbReference type="InterPro" id="IPR050404">
    <property type="entry name" value="Heme-degrading_MO"/>
</dbReference>
<sequence length="96" mass="11488">MINVGFYYKVKKGHEEEFENAFKHVVEYLKSFEGFRGARLYKSVEDPSEYLIYSEWDSIDAFRKFVESQGYKDTVTYGRTIIEDRPRHKIFQEVNG</sequence>
<dbReference type="EMBL" id="AP024597">
    <property type="protein sequence ID" value="BCU71495.1"/>
    <property type="molecule type" value="Genomic_DNA"/>
</dbReference>
<dbReference type="SUPFAM" id="SSF54909">
    <property type="entry name" value="Dimeric alpha+beta barrel"/>
    <property type="match status" value="1"/>
</dbReference>
<organism evidence="2 3">
    <name type="scientific">Stygiolobus caldivivus</name>
    <dbReference type="NCBI Taxonomy" id="2824673"/>
    <lineage>
        <taxon>Archaea</taxon>
        <taxon>Thermoproteota</taxon>
        <taxon>Thermoprotei</taxon>
        <taxon>Sulfolobales</taxon>
        <taxon>Sulfolobaceae</taxon>
        <taxon>Stygiolobus</taxon>
    </lineage>
</organism>
<gene>
    <name evidence="2" type="ORF">KN1_27920</name>
</gene>
<name>A0A8D5U9F8_9CREN</name>
<accession>A0A8D5U9F8</accession>
<dbReference type="KEGG" id="csty:KN1_27920"/>
<dbReference type="InterPro" id="IPR011008">
    <property type="entry name" value="Dimeric_a/b-barrel"/>
</dbReference>
<keyword evidence="2" id="KW-0560">Oxidoreductase</keyword>
<dbReference type="GO" id="GO:0004497">
    <property type="term" value="F:monooxygenase activity"/>
    <property type="evidence" value="ECO:0007669"/>
    <property type="project" value="UniProtKB-KW"/>
</dbReference>
<keyword evidence="2" id="KW-0503">Monooxygenase</keyword>
<dbReference type="Gene3D" id="3.30.70.100">
    <property type="match status" value="1"/>
</dbReference>
<feature type="domain" description="ABM" evidence="1">
    <location>
        <begin position="2"/>
        <end position="90"/>
    </location>
</feature>
<reference evidence="2 3" key="1">
    <citation type="submission" date="2021-04" db="EMBL/GenBank/DDBJ databases">
        <title>Complete genome sequence of Stygiolobus sp. KN-1.</title>
        <authorList>
            <person name="Nakamura K."/>
            <person name="Sakai H."/>
            <person name="Kurosawa N."/>
        </authorList>
    </citation>
    <scope>NUCLEOTIDE SEQUENCE [LARGE SCALE GENOMIC DNA]</scope>
    <source>
        <strain evidence="2 3">KN-1</strain>
    </source>
</reference>
<dbReference type="PROSITE" id="PS51725">
    <property type="entry name" value="ABM"/>
    <property type="match status" value="1"/>
</dbReference>
<evidence type="ECO:0000313" key="2">
    <source>
        <dbReference type="EMBL" id="BCU71495.1"/>
    </source>
</evidence>
<dbReference type="Pfam" id="PF03992">
    <property type="entry name" value="ABM"/>
    <property type="match status" value="1"/>
</dbReference>
<dbReference type="AlphaFoldDB" id="A0A8D5U9F8"/>
<dbReference type="PANTHER" id="PTHR34474:SF2">
    <property type="entry name" value="SIGNAL TRANSDUCTION PROTEIN TRAP"/>
    <property type="match status" value="1"/>
</dbReference>
<dbReference type="Proteomes" id="UP000825123">
    <property type="component" value="Chromosome"/>
</dbReference>
<dbReference type="InterPro" id="IPR007138">
    <property type="entry name" value="ABM_dom"/>
</dbReference>
<proteinExistence type="predicted"/>
<evidence type="ECO:0000259" key="1">
    <source>
        <dbReference type="PROSITE" id="PS51725"/>
    </source>
</evidence>
<keyword evidence="3" id="KW-1185">Reference proteome</keyword>
<dbReference type="GeneID" id="66164511"/>